<dbReference type="Proteomes" id="UP001152607">
    <property type="component" value="Unassembled WGS sequence"/>
</dbReference>
<feature type="transmembrane region" description="Helical" evidence="6">
    <location>
        <begin position="457"/>
        <end position="477"/>
    </location>
</feature>
<dbReference type="PANTHER" id="PTHR31794:SF4">
    <property type="entry name" value="AUXIN EFFLUX TRANSPORTER FAMILY PROTEIN (EUROFUNG)"/>
    <property type="match status" value="1"/>
</dbReference>
<gene>
    <name evidence="7" type="ORF">PDIGIT_LOCUS7849</name>
</gene>
<dbReference type="GO" id="GO:0005783">
    <property type="term" value="C:endoplasmic reticulum"/>
    <property type="evidence" value="ECO:0007669"/>
    <property type="project" value="TreeGrafter"/>
</dbReference>
<dbReference type="InterPro" id="IPR004776">
    <property type="entry name" value="Mem_transp_PIN-like"/>
</dbReference>
<evidence type="ECO:0000256" key="2">
    <source>
        <dbReference type="ARBA" id="ARBA00022692"/>
    </source>
</evidence>
<organism evidence="7 8">
    <name type="scientific">Periconia digitata</name>
    <dbReference type="NCBI Taxonomy" id="1303443"/>
    <lineage>
        <taxon>Eukaryota</taxon>
        <taxon>Fungi</taxon>
        <taxon>Dikarya</taxon>
        <taxon>Ascomycota</taxon>
        <taxon>Pezizomycotina</taxon>
        <taxon>Dothideomycetes</taxon>
        <taxon>Pleosporomycetidae</taxon>
        <taxon>Pleosporales</taxon>
        <taxon>Massarineae</taxon>
        <taxon>Periconiaceae</taxon>
        <taxon>Periconia</taxon>
    </lineage>
</organism>
<sequence>MDTSSSNLVVPLVGAIQASIAVLLTIVFGVVAAQCNLLSVKAAKEVSRICVRMFLPALLIHKIGTNMHQDTAVRYVPVIIWSITYTLLSLLVGHIACRVFKFPPWVKLAVGFNNTTSLPLLLIESLKTAGILDSIVIGGDTASAALDRAESYFLINAMVSNSLCFAVGPRVLLRPNDEDADDDESEDPSSNGVKPNSSSSSAHEQQQEEQDELERGPDGIIDEETSLLPQRLVQSTNNVTRRGYKRSQAWISSLPPSLQNVVDILLQFVNAPLLGALAGAIIGLTPALHTLFFNPPNEGGHFNANITSSIQNIGSLFASTQIIVVGVKLSQSLRKMKAREESGKVPKAGLAFITIVRFFIWPAISIPFIWVLATKTGLLGDDPMLWFVMMLMPTGPPAMLLVALCDVTGCEEEEKMAIAKLLTVSLSNYFSAFFFFLDLASCSRFSCFWPDRLLTLLVKQISYGITPLICFAVVGSLKASEMAIGHQ</sequence>
<dbReference type="PANTHER" id="PTHR31794">
    <property type="entry name" value="AUXIN EFFLUX TRANSPORTER FAMILY PROTEIN (EUROFUNG)"/>
    <property type="match status" value="1"/>
</dbReference>
<feature type="region of interest" description="Disordered" evidence="5">
    <location>
        <begin position="175"/>
        <end position="216"/>
    </location>
</feature>
<feature type="transmembrane region" description="Helical" evidence="6">
    <location>
        <begin position="350"/>
        <end position="372"/>
    </location>
</feature>
<evidence type="ECO:0000313" key="7">
    <source>
        <dbReference type="EMBL" id="CAI6334781.1"/>
    </source>
</evidence>
<evidence type="ECO:0000256" key="6">
    <source>
        <dbReference type="SAM" id="Phobius"/>
    </source>
</evidence>
<dbReference type="EMBL" id="CAOQHR010000005">
    <property type="protein sequence ID" value="CAI6334781.1"/>
    <property type="molecule type" value="Genomic_DNA"/>
</dbReference>
<comment type="subcellular location">
    <subcellularLocation>
        <location evidence="1">Membrane</location>
        <topology evidence="1">Multi-pass membrane protein</topology>
    </subcellularLocation>
</comment>
<keyword evidence="4 6" id="KW-0472">Membrane</keyword>
<name>A0A9W4UH42_9PLEO</name>
<protein>
    <recommendedName>
        <fullName evidence="9">PIN-like protein</fullName>
    </recommendedName>
</protein>
<feature type="transmembrane region" description="Helical" evidence="6">
    <location>
        <begin position="417"/>
        <end position="437"/>
    </location>
</feature>
<keyword evidence="3 6" id="KW-1133">Transmembrane helix</keyword>
<dbReference type="AlphaFoldDB" id="A0A9W4UH42"/>
<evidence type="ECO:0000256" key="4">
    <source>
        <dbReference type="ARBA" id="ARBA00023136"/>
    </source>
</evidence>
<evidence type="ECO:0000256" key="3">
    <source>
        <dbReference type="ARBA" id="ARBA00022989"/>
    </source>
</evidence>
<comment type="caution">
    <text evidence="7">The sequence shown here is derived from an EMBL/GenBank/DDBJ whole genome shotgun (WGS) entry which is preliminary data.</text>
</comment>
<feature type="transmembrane region" description="Helical" evidence="6">
    <location>
        <begin position="384"/>
        <end position="405"/>
    </location>
</feature>
<accession>A0A9W4UH42</accession>
<evidence type="ECO:0008006" key="9">
    <source>
        <dbReference type="Google" id="ProtNLM"/>
    </source>
</evidence>
<reference evidence="7" key="1">
    <citation type="submission" date="2023-01" db="EMBL/GenBank/DDBJ databases">
        <authorList>
            <person name="Van Ghelder C."/>
            <person name="Rancurel C."/>
        </authorList>
    </citation>
    <scope>NUCLEOTIDE SEQUENCE</scope>
    <source>
        <strain evidence="7">CNCM I-4278</strain>
    </source>
</reference>
<feature type="compositionally biased region" description="Acidic residues" evidence="5">
    <location>
        <begin position="178"/>
        <end position="187"/>
    </location>
</feature>
<keyword evidence="2 6" id="KW-0812">Transmembrane</keyword>
<feature type="compositionally biased region" description="Low complexity" evidence="5">
    <location>
        <begin position="188"/>
        <end position="204"/>
    </location>
</feature>
<evidence type="ECO:0000256" key="1">
    <source>
        <dbReference type="ARBA" id="ARBA00004141"/>
    </source>
</evidence>
<keyword evidence="8" id="KW-1185">Reference proteome</keyword>
<dbReference type="OrthoDB" id="191139at2759"/>
<dbReference type="GO" id="GO:0055085">
    <property type="term" value="P:transmembrane transport"/>
    <property type="evidence" value="ECO:0007669"/>
    <property type="project" value="InterPro"/>
</dbReference>
<feature type="transmembrane region" description="Helical" evidence="6">
    <location>
        <begin position="12"/>
        <end position="33"/>
    </location>
</feature>
<evidence type="ECO:0000313" key="8">
    <source>
        <dbReference type="Proteomes" id="UP001152607"/>
    </source>
</evidence>
<evidence type="ECO:0000256" key="5">
    <source>
        <dbReference type="SAM" id="MobiDB-lite"/>
    </source>
</evidence>
<feature type="transmembrane region" description="Helical" evidence="6">
    <location>
        <begin position="264"/>
        <end position="289"/>
    </location>
</feature>
<proteinExistence type="predicted"/>
<feature type="transmembrane region" description="Helical" evidence="6">
    <location>
        <begin position="309"/>
        <end position="329"/>
    </location>
</feature>
<dbReference type="Pfam" id="PF03547">
    <property type="entry name" value="Mem_trans"/>
    <property type="match status" value="1"/>
</dbReference>
<feature type="transmembrane region" description="Helical" evidence="6">
    <location>
        <begin position="75"/>
        <end position="97"/>
    </location>
</feature>
<dbReference type="GO" id="GO:0016020">
    <property type="term" value="C:membrane"/>
    <property type="evidence" value="ECO:0007669"/>
    <property type="project" value="UniProtKB-SubCell"/>
</dbReference>